<evidence type="ECO:0000256" key="1">
    <source>
        <dbReference type="ARBA" id="ARBA00004992"/>
    </source>
</evidence>
<dbReference type="CDD" id="cd01672">
    <property type="entry name" value="TMPK"/>
    <property type="match status" value="1"/>
</dbReference>
<dbReference type="GO" id="GO:0004550">
    <property type="term" value="F:nucleoside diphosphate kinase activity"/>
    <property type="evidence" value="ECO:0007669"/>
    <property type="project" value="TreeGrafter"/>
</dbReference>
<dbReference type="SUPFAM" id="SSF52540">
    <property type="entry name" value="P-loop containing nucleoside triphosphate hydrolases"/>
    <property type="match status" value="1"/>
</dbReference>
<keyword evidence="12" id="KW-1185">Reference proteome</keyword>
<keyword evidence="7" id="KW-0547">Nucleotide-binding</keyword>
<dbReference type="Pfam" id="PF02223">
    <property type="entry name" value="Thymidylate_kin"/>
    <property type="match status" value="1"/>
</dbReference>
<dbReference type="Gene3D" id="3.40.50.300">
    <property type="entry name" value="P-loop containing nucleotide triphosphate hydrolases"/>
    <property type="match status" value="1"/>
</dbReference>
<dbReference type="InterPro" id="IPR018094">
    <property type="entry name" value="Thymidylate_kinase"/>
</dbReference>
<gene>
    <name evidence="11" type="ORF">BCR34DRAFT_628710</name>
</gene>
<evidence type="ECO:0000256" key="6">
    <source>
        <dbReference type="ARBA" id="ARBA00022727"/>
    </source>
</evidence>
<dbReference type="InterPro" id="IPR018095">
    <property type="entry name" value="Thymidylate_kin_CS"/>
</dbReference>
<dbReference type="EMBL" id="MCFA01000244">
    <property type="protein sequence ID" value="ORX96956.1"/>
    <property type="molecule type" value="Genomic_DNA"/>
</dbReference>
<dbReference type="PANTHER" id="PTHR10344">
    <property type="entry name" value="THYMIDYLATE KINASE"/>
    <property type="match status" value="1"/>
</dbReference>
<dbReference type="GO" id="GO:0005829">
    <property type="term" value="C:cytosol"/>
    <property type="evidence" value="ECO:0007669"/>
    <property type="project" value="TreeGrafter"/>
</dbReference>
<dbReference type="GO" id="GO:0006233">
    <property type="term" value="P:dTDP biosynthetic process"/>
    <property type="evidence" value="ECO:0007669"/>
    <property type="project" value="InterPro"/>
</dbReference>
<dbReference type="PROSITE" id="PS01331">
    <property type="entry name" value="THYMIDYLATE_KINASE"/>
    <property type="match status" value="1"/>
</dbReference>
<organism evidence="11 12">
    <name type="scientific">Clohesyomyces aquaticus</name>
    <dbReference type="NCBI Taxonomy" id="1231657"/>
    <lineage>
        <taxon>Eukaryota</taxon>
        <taxon>Fungi</taxon>
        <taxon>Dikarya</taxon>
        <taxon>Ascomycota</taxon>
        <taxon>Pezizomycotina</taxon>
        <taxon>Dothideomycetes</taxon>
        <taxon>Pleosporomycetidae</taxon>
        <taxon>Pleosporales</taxon>
        <taxon>Lindgomycetaceae</taxon>
        <taxon>Clohesyomyces</taxon>
    </lineage>
</organism>
<dbReference type="EC" id="2.7.4.9" evidence="3"/>
<reference evidence="11 12" key="1">
    <citation type="submission" date="2016-07" db="EMBL/GenBank/DDBJ databases">
        <title>Pervasive Adenine N6-methylation of Active Genes in Fungi.</title>
        <authorList>
            <consortium name="DOE Joint Genome Institute"/>
            <person name="Mondo S.J."/>
            <person name="Dannebaum R.O."/>
            <person name="Kuo R.C."/>
            <person name="Labutti K."/>
            <person name="Haridas S."/>
            <person name="Kuo A."/>
            <person name="Salamov A."/>
            <person name="Ahrendt S.R."/>
            <person name="Lipzen A."/>
            <person name="Sullivan W."/>
            <person name="Andreopoulos W.B."/>
            <person name="Clum A."/>
            <person name="Lindquist E."/>
            <person name="Daum C."/>
            <person name="Ramamoorthy G.K."/>
            <person name="Gryganskyi A."/>
            <person name="Culley D."/>
            <person name="Magnuson J.K."/>
            <person name="James T.Y."/>
            <person name="O'Malley M.A."/>
            <person name="Stajich J.E."/>
            <person name="Spatafora J.W."/>
            <person name="Visel A."/>
            <person name="Grigoriev I.V."/>
        </authorList>
    </citation>
    <scope>NUCLEOTIDE SEQUENCE [LARGE SCALE GENOMIC DNA]</scope>
    <source>
        <strain evidence="11 12">CBS 115471</strain>
    </source>
</reference>
<dbReference type="STRING" id="1231657.A0A1Y1YGU2"/>
<dbReference type="GO" id="GO:0005634">
    <property type="term" value="C:nucleus"/>
    <property type="evidence" value="ECO:0007669"/>
    <property type="project" value="TreeGrafter"/>
</dbReference>
<sequence>MVRGKLIIFEGLDRAGKSTQCQMLVEALQKDGIRVRHMRFPDRTTPIGQMINSYLSGRSEQEDHVIHLLFSANRWELAASIQSDVEAGVTVVIDRYYYSGCVYSAAKNNPKLDLKWARHPEEGLPRPDLCLFLDISAEDTAKRGGYGMEKYEKKEMQDRVRELFQVLMARAEKEDFVSIDAGGSLEDVQKRVRDAVRNIMEAVDRDLRPLRFVEPW</sequence>
<keyword evidence="8 11" id="KW-0418">Kinase</keyword>
<dbReference type="GO" id="GO:0006235">
    <property type="term" value="P:dTTP biosynthetic process"/>
    <property type="evidence" value="ECO:0007669"/>
    <property type="project" value="TreeGrafter"/>
</dbReference>
<evidence type="ECO:0000256" key="7">
    <source>
        <dbReference type="ARBA" id="ARBA00022741"/>
    </source>
</evidence>
<accession>A0A1Y1YGU2</accession>
<dbReference type="NCBIfam" id="TIGR00041">
    <property type="entry name" value="DTMP_kinase"/>
    <property type="match status" value="1"/>
</dbReference>
<dbReference type="GO" id="GO:0004798">
    <property type="term" value="F:dTMP kinase activity"/>
    <property type="evidence" value="ECO:0007669"/>
    <property type="project" value="UniProtKB-EC"/>
</dbReference>
<dbReference type="InterPro" id="IPR039430">
    <property type="entry name" value="Thymidylate_kin-like_dom"/>
</dbReference>
<dbReference type="GO" id="GO:0006227">
    <property type="term" value="P:dUDP biosynthetic process"/>
    <property type="evidence" value="ECO:0007669"/>
    <property type="project" value="TreeGrafter"/>
</dbReference>
<evidence type="ECO:0000259" key="10">
    <source>
        <dbReference type="Pfam" id="PF02223"/>
    </source>
</evidence>
<dbReference type="Proteomes" id="UP000193144">
    <property type="component" value="Unassembled WGS sequence"/>
</dbReference>
<protein>
    <recommendedName>
        <fullName evidence="4">Thymidylate kinase</fullName>
        <ecNumber evidence="3">2.7.4.9</ecNumber>
    </recommendedName>
</protein>
<dbReference type="GO" id="GO:0005524">
    <property type="term" value="F:ATP binding"/>
    <property type="evidence" value="ECO:0007669"/>
    <property type="project" value="UniProtKB-KW"/>
</dbReference>
<evidence type="ECO:0000256" key="9">
    <source>
        <dbReference type="ARBA" id="ARBA00022840"/>
    </source>
</evidence>
<evidence type="ECO:0000313" key="12">
    <source>
        <dbReference type="Proteomes" id="UP000193144"/>
    </source>
</evidence>
<keyword evidence="9" id="KW-0067">ATP-binding</keyword>
<dbReference type="OrthoDB" id="425602at2759"/>
<dbReference type="HAMAP" id="MF_00165">
    <property type="entry name" value="Thymidylate_kinase"/>
    <property type="match status" value="1"/>
</dbReference>
<evidence type="ECO:0000256" key="8">
    <source>
        <dbReference type="ARBA" id="ARBA00022777"/>
    </source>
</evidence>
<feature type="domain" description="Thymidylate kinase-like" evidence="10">
    <location>
        <begin position="9"/>
        <end position="191"/>
    </location>
</feature>
<evidence type="ECO:0000256" key="2">
    <source>
        <dbReference type="ARBA" id="ARBA00009776"/>
    </source>
</evidence>
<evidence type="ECO:0000256" key="4">
    <source>
        <dbReference type="ARBA" id="ARBA00017144"/>
    </source>
</evidence>
<dbReference type="AlphaFoldDB" id="A0A1Y1YGU2"/>
<comment type="pathway">
    <text evidence="1">Pyrimidine metabolism; dTTP biosynthesis.</text>
</comment>
<comment type="caution">
    <text evidence="11">The sequence shown here is derived from an EMBL/GenBank/DDBJ whole genome shotgun (WGS) entry which is preliminary data.</text>
</comment>
<evidence type="ECO:0000256" key="3">
    <source>
        <dbReference type="ARBA" id="ARBA00012980"/>
    </source>
</evidence>
<dbReference type="PANTHER" id="PTHR10344:SF1">
    <property type="entry name" value="THYMIDYLATE KINASE"/>
    <property type="match status" value="1"/>
</dbReference>
<keyword evidence="6" id="KW-0545">Nucleotide biosynthesis</keyword>
<name>A0A1Y1YGU2_9PLEO</name>
<evidence type="ECO:0000256" key="5">
    <source>
        <dbReference type="ARBA" id="ARBA00022679"/>
    </source>
</evidence>
<dbReference type="InterPro" id="IPR027417">
    <property type="entry name" value="P-loop_NTPase"/>
</dbReference>
<evidence type="ECO:0000313" key="11">
    <source>
        <dbReference type="EMBL" id="ORX96956.1"/>
    </source>
</evidence>
<keyword evidence="5" id="KW-0808">Transferase</keyword>
<proteinExistence type="inferred from homology"/>
<dbReference type="FunFam" id="3.40.50.300:FF:000679">
    <property type="entry name" value="Thymidylate kinase"/>
    <property type="match status" value="1"/>
</dbReference>
<comment type="similarity">
    <text evidence="2">Belongs to the thymidylate kinase family.</text>
</comment>